<dbReference type="InParanoid" id="A0A078B437"/>
<feature type="transmembrane region" description="Helical" evidence="1">
    <location>
        <begin position="856"/>
        <end position="878"/>
    </location>
</feature>
<accession>A0A078B437</accession>
<keyword evidence="1" id="KW-0472">Membrane</keyword>
<evidence type="ECO:0000313" key="4">
    <source>
        <dbReference type="Proteomes" id="UP000039865"/>
    </source>
</evidence>
<keyword evidence="1" id="KW-1133">Transmembrane helix</keyword>
<sequence length="1223" mass="140729">MQKFLKLWIALFYYQTVILGLLQEIKNDRNLLVLGGNNCFQAQQKQAYPQIVGGKLDETRFQCLGFDANRILVGGLSSSKDIVKNSNSPVVVFLDAITGAIVWHSQIIYKLSTQVKYSTGKLLSSFYGSQKKATNFDFNLIPVSAAITASDDVFVIVQNGQITGIIGDSTQSFIPNGVEYYLTSDLYVGGSLQLDPFYLKIDQFEEQTASTVNMLLSMYFSNAEQAICMDLVLNNNDLYVIWQTLPTKTYYGQISLLLQNPATQFKIMSMDNLPLVTSAQFLTFDNPIYTGYLNSLLSMTEIYSFGYVMRVDNENLVCFSNVQTYLTISEVRQSSFSSNLDSIYNPAYIQITNKNEKDLDLIDDATIVSSNLLTYKSIQVPSECLETYPTQYSITPPTKLSTVYSYKSTDFLKFIVFDQFIYNSPLTCDDEYWSYSISVNPTASFIYFIQGSLTYGTRGGTIAIMTFDKSKAGVYTVTIQAKVADTYTYSHIISLYVFMSAPISGPASVSTNNPPVFVDTHNLDSIQMFVGERKFYSFPKYSDPDGNKVYISLFPQFSNQEVPPFVKLEQDRLIVEPRLGQGVAPPTIANDDYTAETLPTEKDFAFNIKSISQTQFLTIEFTNLIRLDGFDTSTMQANVVANLIKASMFGSVAMSFTLGISLQLLWGMINTLQLISHTPLFNIQYPIHVKIFIQALFSILNLDIFDVEKDLQVIFDLKENDDYPEYNELFTFLGYDNSNFIYLIGLPIIFILIYTALILAFFILSLLRIKSFIQFIKMKFLKIKCLYFLPLDFWQGIIAFMFFNLIYTIYLIYGSPLVEGLGVEIFNEICNLTLSYFIMIYSDFLDDPITKYRSGYVFISIFVFNMLTNLVIIVSELIKQGINRIKALKQRMKSRRILRYSIFTGTHSQLLKLLDENRKKLSLMTKFDGSEFDQEINQKQSEYFYNHESQKFKNLQNQQEIYQSQNNLLQPISNSTSYSILSKNRQDLNYDQLSHNQNKLKSNQFDQQKIRDSSKLGHKTPMNEDILLNVEELTNEDIENEIIDRFDIEQDQSLDYLDEKYSPEIKRRKNLDSINIKFLQLDRNASNFEIHPDQDVFTTQAKNNNAQLSQQKLPSKQPMFSFKEIDYEQDQHFYNHQHDEHQMELSQVDSHISQIIKPVARINSILNSPQLQPRQIPLFLKRMHDKNRSSSFNQKSAQKRLSPNHFLKMSNQFQTVNRFKDEL</sequence>
<evidence type="ECO:0000313" key="3">
    <source>
        <dbReference type="EMBL" id="CDW88273.1"/>
    </source>
</evidence>
<evidence type="ECO:0000256" key="1">
    <source>
        <dbReference type="SAM" id="Phobius"/>
    </source>
</evidence>
<keyword evidence="1" id="KW-0812">Transmembrane</keyword>
<proteinExistence type="predicted"/>
<evidence type="ECO:0000256" key="2">
    <source>
        <dbReference type="SAM" id="SignalP"/>
    </source>
</evidence>
<feature type="transmembrane region" description="Helical" evidence="1">
    <location>
        <begin position="785"/>
        <end position="813"/>
    </location>
</feature>
<name>A0A078B437_STYLE</name>
<keyword evidence="4" id="KW-1185">Reference proteome</keyword>
<dbReference type="Proteomes" id="UP000039865">
    <property type="component" value="Unassembled WGS sequence"/>
</dbReference>
<dbReference type="AlphaFoldDB" id="A0A078B437"/>
<protein>
    <recommendedName>
        <fullName evidence="5">TRP C-terminal domain-containing protein</fullName>
    </recommendedName>
</protein>
<feature type="chain" id="PRO_5001729887" description="TRP C-terminal domain-containing protein" evidence="2">
    <location>
        <begin position="21"/>
        <end position="1223"/>
    </location>
</feature>
<gene>
    <name evidence="3" type="primary">Contig19726.g20922</name>
    <name evidence="3" type="ORF">STYLEM_17392</name>
</gene>
<feature type="signal peptide" evidence="2">
    <location>
        <begin position="1"/>
        <end position="20"/>
    </location>
</feature>
<reference evidence="3 4" key="1">
    <citation type="submission" date="2014-06" db="EMBL/GenBank/DDBJ databases">
        <authorList>
            <person name="Swart Estienne"/>
        </authorList>
    </citation>
    <scope>NUCLEOTIDE SEQUENCE [LARGE SCALE GENOMIC DNA]</scope>
    <source>
        <strain evidence="3 4">130c</strain>
    </source>
</reference>
<dbReference type="EMBL" id="CCKQ01016401">
    <property type="protein sequence ID" value="CDW88273.1"/>
    <property type="molecule type" value="Genomic_DNA"/>
</dbReference>
<feature type="transmembrane region" description="Helical" evidence="1">
    <location>
        <begin position="825"/>
        <end position="844"/>
    </location>
</feature>
<evidence type="ECO:0008006" key="5">
    <source>
        <dbReference type="Google" id="ProtNLM"/>
    </source>
</evidence>
<organism evidence="3 4">
    <name type="scientific">Stylonychia lemnae</name>
    <name type="common">Ciliate</name>
    <dbReference type="NCBI Taxonomy" id="5949"/>
    <lineage>
        <taxon>Eukaryota</taxon>
        <taxon>Sar</taxon>
        <taxon>Alveolata</taxon>
        <taxon>Ciliophora</taxon>
        <taxon>Intramacronucleata</taxon>
        <taxon>Spirotrichea</taxon>
        <taxon>Stichotrichia</taxon>
        <taxon>Sporadotrichida</taxon>
        <taxon>Oxytrichidae</taxon>
        <taxon>Stylonychinae</taxon>
        <taxon>Stylonychia</taxon>
    </lineage>
</organism>
<keyword evidence="2" id="KW-0732">Signal</keyword>
<feature type="transmembrane region" description="Helical" evidence="1">
    <location>
        <begin position="740"/>
        <end position="764"/>
    </location>
</feature>